<evidence type="ECO:0000313" key="1">
    <source>
        <dbReference type="EMBL" id="KKK90201.1"/>
    </source>
</evidence>
<evidence type="ECO:0008006" key="2">
    <source>
        <dbReference type="Google" id="ProtNLM"/>
    </source>
</evidence>
<reference evidence="1" key="1">
    <citation type="journal article" date="2015" name="Nature">
        <title>Complex archaea that bridge the gap between prokaryotes and eukaryotes.</title>
        <authorList>
            <person name="Spang A."/>
            <person name="Saw J.H."/>
            <person name="Jorgensen S.L."/>
            <person name="Zaremba-Niedzwiedzka K."/>
            <person name="Martijn J."/>
            <person name="Lind A.E."/>
            <person name="van Eijk R."/>
            <person name="Schleper C."/>
            <person name="Guy L."/>
            <person name="Ettema T.J."/>
        </authorList>
    </citation>
    <scope>NUCLEOTIDE SEQUENCE</scope>
</reference>
<dbReference type="EMBL" id="LAZR01049200">
    <property type="protein sequence ID" value="KKK90201.1"/>
    <property type="molecule type" value="Genomic_DNA"/>
</dbReference>
<accession>A0A0F9C0I8</accession>
<organism evidence="1">
    <name type="scientific">marine sediment metagenome</name>
    <dbReference type="NCBI Taxonomy" id="412755"/>
    <lineage>
        <taxon>unclassified sequences</taxon>
        <taxon>metagenomes</taxon>
        <taxon>ecological metagenomes</taxon>
    </lineage>
</organism>
<comment type="caution">
    <text evidence="1">The sequence shown here is derived from an EMBL/GenBank/DDBJ whole genome shotgun (WGS) entry which is preliminary data.</text>
</comment>
<sequence>MKILMTCCVCKVSGAGKGWRYFRDDEQIFWICSKICRMAYEKVVIYGAC</sequence>
<protein>
    <recommendedName>
        <fullName evidence="2">MYM-type domain-containing protein</fullName>
    </recommendedName>
</protein>
<name>A0A0F9C0I8_9ZZZZ</name>
<gene>
    <name evidence="1" type="ORF">LCGC14_2725450</name>
</gene>
<dbReference type="AlphaFoldDB" id="A0A0F9C0I8"/>
<proteinExistence type="predicted"/>